<evidence type="ECO:0000313" key="4">
    <source>
        <dbReference type="EMBL" id="SFH93329.1"/>
    </source>
</evidence>
<dbReference type="OrthoDB" id="9812676at2"/>
<keyword evidence="1" id="KW-0092">Biotin</keyword>
<dbReference type="InterPro" id="IPR000089">
    <property type="entry name" value="Biotin_lipoyl"/>
</dbReference>
<name>A0A1I3E388_9LACT</name>
<feature type="domain" description="Lipoyl-binding" evidence="3">
    <location>
        <begin position="44"/>
        <end position="127"/>
    </location>
</feature>
<accession>A0A1I3E388</accession>
<protein>
    <submittedName>
        <fullName evidence="4">Biotin-requiring enzyme</fullName>
    </submittedName>
</protein>
<feature type="region of interest" description="Disordered" evidence="2">
    <location>
        <begin position="26"/>
        <end position="62"/>
    </location>
</feature>
<dbReference type="RefSeq" id="WP_092093834.1">
    <property type="nucleotide sequence ID" value="NZ_FOQE01000066.1"/>
</dbReference>
<dbReference type="Proteomes" id="UP000198668">
    <property type="component" value="Unassembled WGS sequence"/>
</dbReference>
<evidence type="ECO:0000259" key="3">
    <source>
        <dbReference type="PROSITE" id="PS50968"/>
    </source>
</evidence>
<dbReference type="PANTHER" id="PTHR45266:SF3">
    <property type="entry name" value="OXALOACETATE DECARBOXYLASE ALPHA CHAIN"/>
    <property type="match status" value="1"/>
</dbReference>
<dbReference type="CDD" id="cd06850">
    <property type="entry name" value="biotinyl_domain"/>
    <property type="match status" value="1"/>
</dbReference>
<dbReference type="InterPro" id="IPR050709">
    <property type="entry name" value="Biotin_Carboxyl_Carrier/Decarb"/>
</dbReference>
<keyword evidence="5" id="KW-1185">Reference proteome</keyword>
<organism evidence="4 5">
    <name type="scientific">Pisciglobus halotolerans</name>
    <dbReference type="NCBI Taxonomy" id="745365"/>
    <lineage>
        <taxon>Bacteria</taxon>
        <taxon>Bacillati</taxon>
        <taxon>Bacillota</taxon>
        <taxon>Bacilli</taxon>
        <taxon>Lactobacillales</taxon>
        <taxon>Carnobacteriaceae</taxon>
    </lineage>
</organism>
<feature type="compositionally biased region" description="Basic and acidic residues" evidence="2">
    <location>
        <begin position="26"/>
        <end position="36"/>
    </location>
</feature>
<dbReference type="Pfam" id="PF00364">
    <property type="entry name" value="Biotin_lipoyl"/>
    <property type="match status" value="1"/>
</dbReference>
<evidence type="ECO:0000256" key="2">
    <source>
        <dbReference type="SAM" id="MobiDB-lite"/>
    </source>
</evidence>
<dbReference type="InterPro" id="IPR001882">
    <property type="entry name" value="Biotin_BS"/>
</dbReference>
<dbReference type="FunFam" id="2.40.50.100:FF:000003">
    <property type="entry name" value="Acetyl-CoA carboxylase biotin carboxyl carrier protein"/>
    <property type="match status" value="1"/>
</dbReference>
<dbReference type="PROSITE" id="PS50968">
    <property type="entry name" value="BIOTINYL_LIPOYL"/>
    <property type="match status" value="1"/>
</dbReference>
<evidence type="ECO:0000256" key="1">
    <source>
        <dbReference type="ARBA" id="ARBA00023267"/>
    </source>
</evidence>
<dbReference type="InterPro" id="IPR011053">
    <property type="entry name" value="Single_hybrid_motif"/>
</dbReference>
<dbReference type="EMBL" id="FOQE01000066">
    <property type="protein sequence ID" value="SFH93329.1"/>
    <property type="molecule type" value="Genomic_DNA"/>
</dbReference>
<evidence type="ECO:0000313" key="5">
    <source>
        <dbReference type="Proteomes" id="UP000198668"/>
    </source>
</evidence>
<dbReference type="SUPFAM" id="SSF51230">
    <property type="entry name" value="Single hybrid motif"/>
    <property type="match status" value="1"/>
</dbReference>
<dbReference type="PROSITE" id="PS00188">
    <property type="entry name" value="BIOTIN"/>
    <property type="match status" value="1"/>
</dbReference>
<dbReference type="AlphaFoldDB" id="A0A1I3E388"/>
<proteinExistence type="predicted"/>
<sequence length="127" mass="14148">MKKYEIEVNGKVYQVSVKELTENERIEENKQVKENTDQNIRTSQRTEDTPQKTASNNAEMVTAPMPGNILRVLVNENENVSAGTTLCVLEAMKMENEIVVPKDGVVTKIAVENNQAVEAGEALVWIS</sequence>
<dbReference type="Gene3D" id="2.40.50.100">
    <property type="match status" value="1"/>
</dbReference>
<dbReference type="PANTHER" id="PTHR45266">
    <property type="entry name" value="OXALOACETATE DECARBOXYLASE ALPHA CHAIN"/>
    <property type="match status" value="1"/>
</dbReference>
<reference evidence="4 5" key="1">
    <citation type="submission" date="2016-10" db="EMBL/GenBank/DDBJ databases">
        <authorList>
            <person name="de Groot N.N."/>
        </authorList>
    </citation>
    <scope>NUCLEOTIDE SEQUENCE [LARGE SCALE GENOMIC DNA]</scope>
    <source>
        <strain evidence="4 5">DSM 27630</strain>
    </source>
</reference>
<gene>
    <name evidence="4" type="ORF">SAMN04489868_1664</name>
</gene>